<keyword evidence="3" id="KW-1185">Reference proteome</keyword>
<dbReference type="AlphaFoldDB" id="A0A6G1CKA2"/>
<dbReference type="Proteomes" id="UP000479710">
    <property type="component" value="Unassembled WGS sequence"/>
</dbReference>
<feature type="region of interest" description="Disordered" evidence="1">
    <location>
        <begin position="1"/>
        <end position="64"/>
    </location>
</feature>
<accession>A0A6G1CKA2</accession>
<comment type="caution">
    <text evidence="2">The sequence shown here is derived from an EMBL/GenBank/DDBJ whole genome shotgun (WGS) entry which is preliminary data.</text>
</comment>
<proteinExistence type="predicted"/>
<feature type="compositionally biased region" description="Basic residues" evidence="1">
    <location>
        <begin position="42"/>
        <end position="54"/>
    </location>
</feature>
<dbReference type="EMBL" id="SPHZ02000009">
    <property type="protein sequence ID" value="KAF0900477.1"/>
    <property type="molecule type" value="Genomic_DNA"/>
</dbReference>
<gene>
    <name evidence="2" type="ORF">E2562_032085</name>
</gene>
<protein>
    <submittedName>
        <fullName evidence="2">Uncharacterized protein</fullName>
    </submittedName>
</protein>
<organism evidence="2 3">
    <name type="scientific">Oryza meyeriana var. granulata</name>
    <dbReference type="NCBI Taxonomy" id="110450"/>
    <lineage>
        <taxon>Eukaryota</taxon>
        <taxon>Viridiplantae</taxon>
        <taxon>Streptophyta</taxon>
        <taxon>Embryophyta</taxon>
        <taxon>Tracheophyta</taxon>
        <taxon>Spermatophyta</taxon>
        <taxon>Magnoliopsida</taxon>
        <taxon>Liliopsida</taxon>
        <taxon>Poales</taxon>
        <taxon>Poaceae</taxon>
        <taxon>BOP clade</taxon>
        <taxon>Oryzoideae</taxon>
        <taxon>Oryzeae</taxon>
        <taxon>Oryzinae</taxon>
        <taxon>Oryza</taxon>
        <taxon>Oryza meyeriana</taxon>
    </lineage>
</organism>
<evidence type="ECO:0000313" key="2">
    <source>
        <dbReference type="EMBL" id="KAF0900477.1"/>
    </source>
</evidence>
<reference evidence="2 3" key="1">
    <citation type="submission" date="2019-11" db="EMBL/GenBank/DDBJ databases">
        <title>Whole genome sequence of Oryza granulata.</title>
        <authorList>
            <person name="Li W."/>
        </authorList>
    </citation>
    <scope>NUCLEOTIDE SEQUENCE [LARGE SCALE GENOMIC DNA]</scope>
    <source>
        <strain evidence="3">cv. Menghai</strain>
        <tissue evidence="2">Leaf</tissue>
    </source>
</reference>
<feature type="compositionally biased region" description="Basic and acidic residues" evidence="1">
    <location>
        <begin position="31"/>
        <end position="41"/>
    </location>
</feature>
<evidence type="ECO:0000256" key="1">
    <source>
        <dbReference type="SAM" id="MobiDB-lite"/>
    </source>
</evidence>
<sequence>MARPRTEISASTEGGELHDEAGEGRSASRRRREEAAAEGDGRRRRRSGVRRWQLRGRGGERGGEGRWEEVAVEGEARSVSRQRWEEIRLVEKGCDQFEDSDVLG</sequence>
<evidence type="ECO:0000313" key="3">
    <source>
        <dbReference type="Proteomes" id="UP000479710"/>
    </source>
</evidence>
<name>A0A6G1CKA2_9ORYZ</name>